<dbReference type="PANTHER" id="PTHR43521">
    <property type="entry name" value="ALPHA-AMINOADIPIC SEMIALDEHYDE DEHYDROGENASE"/>
    <property type="match status" value="1"/>
</dbReference>
<dbReference type="Gene3D" id="3.40.605.10">
    <property type="entry name" value="Aldehyde Dehydrogenase, Chain A, domain 1"/>
    <property type="match status" value="1"/>
</dbReference>
<feature type="domain" description="Aldehyde dehydrogenase" evidence="4">
    <location>
        <begin position="146"/>
        <end position="532"/>
    </location>
</feature>
<dbReference type="InterPro" id="IPR016162">
    <property type="entry name" value="Ald_DH_N"/>
</dbReference>
<dbReference type="InterPro" id="IPR016163">
    <property type="entry name" value="Ald_DH_C"/>
</dbReference>
<evidence type="ECO:0000313" key="6">
    <source>
        <dbReference type="Proteomes" id="UP001153069"/>
    </source>
</evidence>
<keyword evidence="3" id="KW-0520">NAD</keyword>
<sequence>MPPNIKAGVSKTDDHQIMMVDDIDNPDWWKSKVHVPGSDSANSRIEAAEQAGVPSAVAAWATVDPSKLGETEQPYAVSNIVNGHWATAASRMSIPNPMDKSKPDVFTIPDTHENELQPFYDSLRAVPKTGVHNPLKNNHRYVEYGEITRKAGAALSTPEVAEFFTQCIMKCVPKSHAQAMGEVKVTAAFLNNFGGDNVRRLAQSFGVPGDHYGQMSHGYRWPYGPVAIICPFNFPLEIPVLQLMGSLFMGNKPVLKPAELCAIVMEQYLRLLHHCGMDMKDVDFLCARGPVAQHIIIDTPVRMTQFTGSSKVAEHLARETHGKIMLEDAGFDWKILGPDVSDVDFVAYQCDQDAYATIGQKCSAQSIMFMHENWRSTGLLDKMKANAATRKLDDLTVGPVLTVTTQRILDHTKRLLEIPGAKLLFGGKELANHNIPDRYGAVEPTAVFVPLAEMLKKEHFEHCTTEVFGPFQVVSEFNDDSLDGVLEALERISHHLTAAVVSDDVKFQTKVLAHSVNGTTYCGRRARTTGAPQNHWFGPSGDPRGCGIGTPEAIKLVWSCHREIIMDSVLPDGWTQPKAT</sequence>
<dbReference type="OrthoDB" id="440325at2759"/>
<reference evidence="5" key="1">
    <citation type="submission" date="2020-06" db="EMBL/GenBank/DDBJ databases">
        <authorList>
            <consortium name="Plant Systems Biology data submission"/>
        </authorList>
    </citation>
    <scope>NUCLEOTIDE SEQUENCE</scope>
    <source>
        <strain evidence="5">D6</strain>
    </source>
</reference>
<dbReference type="InterPro" id="IPR015590">
    <property type="entry name" value="Aldehyde_DH_dom"/>
</dbReference>
<dbReference type="InterPro" id="IPR044638">
    <property type="entry name" value="ALDH7A1-like"/>
</dbReference>
<evidence type="ECO:0000313" key="5">
    <source>
        <dbReference type="EMBL" id="CAB9502168.1"/>
    </source>
</evidence>
<dbReference type="FunFam" id="3.40.605.10:FF:000019">
    <property type="entry name" value="probable aldehyde dehydrogenase"/>
    <property type="match status" value="1"/>
</dbReference>
<evidence type="ECO:0000259" key="4">
    <source>
        <dbReference type="Pfam" id="PF00171"/>
    </source>
</evidence>
<dbReference type="GO" id="GO:0004029">
    <property type="term" value="F:aldehyde dehydrogenase (NAD+) activity"/>
    <property type="evidence" value="ECO:0007669"/>
    <property type="project" value="InterPro"/>
</dbReference>
<proteinExistence type="inferred from homology"/>
<evidence type="ECO:0000256" key="1">
    <source>
        <dbReference type="ARBA" id="ARBA00009986"/>
    </source>
</evidence>
<organism evidence="5 6">
    <name type="scientific">Seminavis robusta</name>
    <dbReference type="NCBI Taxonomy" id="568900"/>
    <lineage>
        <taxon>Eukaryota</taxon>
        <taxon>Sar</taxon>
        <taxon>Stramenopiles</taxon>
        <taxon>Ochrophyta</taxon>
        <taxon>Bacillariophyta</taxon>
        <taxon>Bacillariophyceae</taxon>
        <taxon>Bacillariophycidae</taxon>
        <taxon>Naviculales</taxon>
        <taxon>Naviculaceae</taxon>
        <taxon>Seminavis</taxon>
    </lineage>
</organism>
<dbReference type="Pfam" id="PF00171">
    <property type="entry name" value="Aldedh"/>
    <property type="match status" value="1"/>
</dbReference>
<dbReference type="Gene3D" id="3.40.309.10">
    <property type="entry name" value="Aldehyde Dehydrogenase, Chain A, domain 2"/>
    <property type="match status" value="1"/>
</dbReference>
<dbReference type="AlphaFoldDB" id="A0A9N8H9W6"/>
<keyword evidence="2" id="KW-0560">Oxidoreductase</keyword>
<name>A0A9N8H9W6_9STRA</name>
<dbReference type="Proteomes" id="UP001153069">
    <property type="component" value="Unassembled WGS sequence"/>
</dbReference>
<dbReference type="EMBL" id="CAICTM010000128">
    <property type="protein sequence ID" value="CAB9502168.1"/>
    <property type="molecule type" value="Genomic_DNA"/>
</dbReference>
<accession>A0A9N8H9W6</accession>
<gene>
    <name evidence="5" type="ORF">SEMRO_129_G061600.1</name>
</gene>
<dbReference type="SUPFAM" id="SSF53720">
    <property type="entry name" value="ALDH-like"/>
    <property type="match status" value="1"/>
</dbReference>
<dbReference type="PANTHER" id="PTHR43521:SF7">
    <property type="entry name" value="DELTA-1-PYRROLINE-5-CARBOXYLATE DEHYDROGENASE 12A1, MITOCHONDRIAL"/>
    <property type="match status" value="1"/>
</dbReference>
<evidence type="ECO:0000256" key="2">
    <source>
        <dbReference type="ARBA" id="ARBA00023002"/>
    </source>
</evidence>
<keyword evidence="6" id="KW-1185">Reference proteome</keyword>
<dbReference type="InterPro" id="IPR016161">
    <property type="entry name" value="Ald_DH/histidinol_DH"/>
</dbReference>
<protein>
    <submittedName>
        <fullName evidence="5">Delta-1-pyrroline-5-carboxylate dehydrogenase 12A1, mitochondrial</fullName>
    </submittedName>
</protein>
<comment type="caution">
    <text evidence="5">The sequence shown here is derived from an EMBL/GenBank/DDBJ whole genome shotgun (WGS) entry which is preliminary data.</text>
</comment>
<comment type="similarity">
    <text evidence="1">Belongs to the aldehyde dehydrogenase family.</text>
</comment>
<evidence type="ECO:0000256" key="3">
    <source>
        <dbReference type="ARBA" id="ARBA00023027"/>
    </source>
</evidence>